<protein>
    <recommendedName>
        <fullName evidence="1">RES domain-containing protein</fullName>
    </recommendedName>
</protein>
<evidence type="ECO:0000313" key="2">
    <source>
        <dbReference type="EMBL" id="APW37467.1"/>
    </source>
</evidence>
<dbReference type="EMBL" id="CP019236">
    <property type="protein sequence ID" value="APW37467.1"/>
    <property type="molecule type" value="Genomic_DNA"/>
</dbReference>
<evidence type="ECO:0000313" key="3">
    <source>
        <dbReference type="Proteomes" id="UP000186609"/>
    </source>
</evidence>
<accession>A0A1P8JUN4</accession>
<dbReference type="Proteomes" id="UP000186609">
    <property type="component" value="Chromosome"/>
</dbReference>
<proteinExistence type="predicted"/>
<dbReference type="AlphaFoldDB" id="A0A1P8JUN4"/>
<organism evidence="2 3">
    <name type="scientific">Rhodoferax koreensis</name>
    <dbReference type="NCBI Taxonomy" id="1842727"/>
    <lineage>
        <taxon>Bacteria</taxon>
        <taxon>Pseudomonadati</taxon>
        <taxon>Pseudomonadota</taxon>
        <taxon>Betaproteobacteria</taxon>
        <taxon>Burkholderiales</taxon>
        <taxon>Comamonadaceae</taxon>
        <taxon>Rhodoferax</taxon>
    </lineage>
</organism>
<dbReference type="OrthoDB" id="648213at2"/>
<gene>
    <name evidence="2" type="ORF">RD110_09915</name>
</gene>
<name>A0A1P8JUN4_9BURK</name>
<dbReference type="KEGG" id="rhy:RD110_09915"/>
<sequence>MPPAAPHRDGVLIPVHGRFYRAVDPDFIDAAIAGSRAAGRYSTADQPTLYLSASAQGVEAAMAAHSHARAARLRVVGVEVISDRIFDLRDEKACRLAGIDLRDATAPWQELVAQGHRPPSWDVRDRVTAMGAVGLIDPSRKAPGLWHLVLFAWNSDGPCAQVRLLD</sequence>
<dbReference type="InterPro" id="IPR014914">
    <property type="entry name" value="RES_dom"/>
</dbReference>
<feature type="domain" description="RES" evidence="1">
    <location>
        <begin position="19"/>
        <end position="154"/>
    </location>
</feature>
<dbReference type="RefSeq" id="WP_076199015.1">
    <property type="nucleotide sequence ID" value="NZ_CP019236.1"/>
</dbReference>
<evidence type="ECO:0000259" key="1">
    <source>
        <dbReference type="Pfam" id="PF08808"/>
    </source>
</evidence>
<reference evidence="2 3" key="1">
    <citation type="submission" date="2017-01" db="EMBL/GenBank/DDBJ databases">
        <authorList>
            <person name="Mah S.A."/>
            <person name="Swanson W.J."/>
            <person name="Moy G.W."/>
            <person name="Vacquier V.D."/>
        </authorList>
    </citation>
    <scope>NUCLEOTIDE SEQUENCE [LARGE SCALE GENOMIC DNA]</scope>
    <source>
        <strain evidence="2 3">DCY110</strain>
    </source>
</reference>
<dbReference type="Pfam" id="PF08808">
    <property type="entry name" value="RES"/>
    <property type="match status" value="1"/>
</dbReference>
<keyword evidence="3" id="KW-1185">Reference proteome</keyword>
<dbReference type="STRING" id="1842727.RD110_09915"/>